<comment type="caution">
    <text evidence="2">The sequence shown here is derived from an EMBL/GenBank/DDBJ whole genome shotgun (WGS) entry which is preliminary data.</text>
</comment>
<sequence length="271" mass="29855">MFEQGSMSEISVTVFVGMLLAAVLGYAVRHVPALIRHGPDQQEDSQEGYVVSAVLGLLALLLGFTFSLALDRFEERRQMVLEESNAIGTAYLRAQLVPEPSRAELSQTLIDYTNNRLELSRLEGGEAGLPEHMERNDALLTELWARTVRMTDSVGSNPITALVASSINSVIDMDAARKNARMAKVPSAVYSVLLVYLLMSAGILGYTLINVWVRIAAVVLFVLFTMSLILIVDIDRPLVGHLREQQKPMEDLQAFMQTAPPARFHSPAVTN</sequence>
<keyword evidence="1" id="KW-0812">Transmembrane</keyword>
<feature type="transmembrane region" description="Helical" evidence="1">
    <location>
        <begin position="187"/>
        <end position="209"/>
    </location>
</feature>
<dbReference type="Proteomes" id="UP000433652">
    <property type="component" value="Unassembled WGS sequence"/>
</dbReference>
<keyword evidence="1" id="KW-0472">Membrane</keyword>
<evidence type="ECO:0000256" key="1">
    <source>
        <dbReference type="SAM" id="Phobius"/>
    </source>
</evidence>
<protein>
    <recommendedName>
        <fullName evidence="4">DUF4239 domain-containing protein</fullName>
    </recommendedName>
</protein>
<dbReference type="EMBL" id="WTYM01000029">
    <property type="protein sequence ID" value="MXO58567.1"/>
    <property type="molecule type" value="Genomic_DNA"/>
</dbReference>
<proteinExistence type="predicted"/>
<reference evidence="2 3" key="1">
    <citation type="submission" date="2019-12" db="EMBL/GenBank/DDBJ databases">
        <title>Genomic-based taxomic classification of the family Erythrobacteraceae.</title>
        <authorList>
            <person name="Xu L."/>
        </authorList>
    </citation>
    <scope>NUCLEOTIDE SEQUENCE [LARGE SCALE GENOMIC DNA]</scope>
    <source>
        <strain evidence="2 3">MCCC 1K01500</strain>
    </source>
</reference>
<organism evidence="2 3">
    <name type="scientific">Croceibacterium salegens</name>
    <dbReference type="NCBI Taxonomy" id="1737568"/>
    <lineage>
        <taxon>Bacteria</taxon>
        <taxon>Pseudomonadati</taxon>
        <taxon>Pseudomonadota</taxon>
        <taxon>Alphaproteobacteria</taxon>
        <taxon>Sphingomonadales</taxon>
        <taxon>Erythrobacteraceae</taxon>
        <taxon>Croceibacterium</taxon>
    </lineage>
</organism>
<gene>
    <name evidence="2" type="ORF">GRI89_03295</name>
</gene>
<feature type="transmembrane region" description="Helical" evidence="1">
    <location>
        <begin position="215"/>
        <end position="234"/>
    </location>
</feature>
<name>A0A6I4SU21_9SPHN</name>
<dbReference type="RefSeq" id="WP_235912761.1">
    <property type="nucleotide sequence ID" value="NZ_WTYM01000029.1"/>
</dbReference>
<evidence type="ECO:0008006" key="4">
    <source>
        <dbReference type="Google" id="ProtNLM"/>
    </source>
</evidence>
<feature type="transmembrane region" description="Helical" evidence="1">
    <location>
        <begin position="49"/>
        <end position="70"/>
    </location>
</feature>
<accession>A0A6I4SU21</accession>
<keyword evidence="3" id="KW-1185">Reference proteome</keyword>
<dbReference type="InterPro" id="IPR025333">
    <property type="entry name" value="DUF4239"/>
</dbReference>
<dbReference type="Pfam" id="PF14023">
    <property type="entry name" value="Bestrophin-like"/>
    <property type="match status" value="1"/>
</dbReference>
<keyword evidence="1" id="KW-1133">Transmembrane helix</keyword>
<feature type="transmembrane region" description="Helical" evidence="1">
    <location>
        <begin position="12"/>
        <end position="29"/>
    </location>
</feature>
<dbReference type="AlphaFoldDB" id="A0A6I4SU21"/>
<evidence type="ECO:0000313" key="2">
    <source>
        <dbReference type="EMBL" id="MXO58567.1"/>
    </source>
</evidence>
<evidence type="ECO:0000313" key="3">
    <source>
        <dbReference type="Proteomes" id="UP000433652"/>
    </source>
</evidence>